<evidence type="ECO:0000256" key="3">
    <source>
        <dbReference type="ARBA" id="ARBA00008750"/>
    </source>
</evidence>
<dbReference type="GO" id="GO:0018812">
    <property type="term" value="F:3-hydroxyacyl-CoA dehydratase activity"/>
    <property type="evidence" value="ECO:0007669"/>
    <property type="project" value="RHEA"/>
</dbReference>
<comment type="caution">
    <text evidence="17">The sequence shown here is derived from an EMBL/GenBank/DDBJ whole genome shotgun (WGS) entry which is preliminary data.</text>
</comment>
<dbReference type="SUPFAM" id="SSF48179">
    <property type="entry name" value="6-phosphogluconate dehydrogenase C-terminal domain-like"/>
    <property type="match status" value="2"/>
</dbReference>
<dbReference type="Gene3D" id="1.10.1040.50">
    <property type="match status" value="1"/>
</dbReference>
<feature type="domain" description="3-hydroxyacyl-CoA dehydrogenase NAD binding" evidence="16">
    <location>
        <begin position="10"/>
        <end position="189"/>
    </location>
</feature>
<comment type="similarity">
    <text evidence="3">In the N-terminal section; belongs to the enoyl-CoA hydratase/isomerase family.</text>
</comment>
<evidence type="ECO:0000256" key="5">
    <source>
        <dbReference type="ARBA" id="ARBA00012076"/>
    </source>
</evidence>
<dbReference type="GO" id="GO:0003857">
    <property type="term" value="F:(3S)-3-hydroxyacyl-CoA dehydrogenase (NAD+) activity"/>
    <property type="evidence" value="ECO:0007669"/>
    <property type="project" value="UniProtKB-EC"/>
</dbReference>
<dbReference type="InterPro" id="IPR008927">
    <property type="entry name" value="6-PGluconate_DH-like_C_sf"/>
</dbReference>
<comment type="catalytic activity">
    <reaction evidence="12">
        <text>a 4-saturated-(3S)-3-hydroxyacyl-CoA = a (3E)-enoyl-CoA + H2O</text>
        <dbReference type="Rhea" id="RHEA:20724"/>
        <dbReference type="ChEBI" id="CHEBI:15377"/>
        <dbReference type="ChEBI" id="CHEBI:58521"/>
        <dbReference type="ChEBI" id="CHEBI:137480"/>
        <dbReference type="EC" id="4.2.1.17"/>
    </reaction>
</comment>
<dbReference type="InterPro" id="IPR006108">
    <property type="entry name" value="3HC_DH_C"/>
</dbReference>
<dbReference type="SUPFAM" id="SSF52096">
    <property type="entry name" value="ClpP/crotonase"/>
    <property type="match status" value="1"/>
</dbReference>
<dbReference type="Pfam" id="PF00725">
    <property type="entry name" value="3HCDH"/>
    <property type="match status" value="1"/>
</dbReference>
<dbReference type="SUPFAM" id="SSF51735">
    <property type="entry name" value="NAD(P)-binding Rossmann-fold domains"/>
    <property type="match status" value="1"/>
</dbReference>
<dbReference type="InterPro" id="IPR029045">
    <property type="entry name" value="ClpP/crotonase-like_dom_sf"/>
</dbReference>
<evidence type="ECO:0000256" key="14">
    <source>
        <dbReference type="RuleBase" id="RU003707"/>
    </source>
</evidence>
<dbReference type="OrthoDB" id="5240528at2"/>
<organism evidence="17 18">
    <name type="scientific">Corynebacterium oculi</name>
    <dbReference type="NCBI Taxonomy" id="1544416"/>
    <lineage>
        <taxon>Bacteria</taxon>
        <taxon>Bacillati</taxon>
        <taxon>Actinomycetota</taxon>
        <taxon>Actinomycetes</taxon>
        <taxon>Mycobacteriales</taxon>
        <taxon>Corynebacteriaceae</taxon>
        <taxon>Corynebacterium</taxon>
    </lineage>
</organism>
<dbReference type="PATRIC" id="fig|1544416.3.peg.168"/>
<dbReference type="InterPro" id="IPR018376">
    <property type="entry name" value="Enoyl-CoA_hyd/isom_CS"/>
</dbReference>
<comment type="similarity">
    <text evidence="4">Belongs to the 3-hydroxyacyl-CoA dehydrogenase family.</text>
</comment>
<dbReference type="Pfam" id="PF00378">
    <property type="entry name" value="ECH_1"/>
    <property type="match status" value="1"/>
</dbReference>
<gene>
    <name evidence="17" type="primary">fadN</name>
    <name evidence="17" type="ORF">Cocul_00165</name>
</gene>
<dbReference type="InterPro" id="IPR006176">
    <property type="entry name" value="3-OHacyl-CoA_DH_NAD-bd"/>
</dbReference>
<evidence type="ECO:0000256" key="13">
    <source>
        <dbReference type="ARBA" id="ARBA00049556"/>
    </source>
</evidence>
<reference evidence="17 18" key="1">
    <citation type="submission" date="2015-10" db="EMBL/GenBank/DDBJ databases">
        <title>Corynebacteirum lowii and Corynebacterium oculi species nova, derived from human clinical disease and and emended description of Corynebacterium mastiditis.</title>
        <authorList>
            <person name="Bernard K."/>
            <person name="Pacheco A.L."/>
            <person name="Mcdougall C."/>
            <person name="Burtx T."/>
            <person name="Weibe D."/>
            <person name="Tyler S."/>
            <person name="Olson A.B."/>
            <person name="Cnockaert M."/>
            <person name="Eguchi H."/>
            <person name="Kuwahara T."/>
            <person name="Nakayama-Imaohji H."/>
            <person name="Boudewijins M."/>
            <person name="Van Hoecke F."/>
            <person name="Bernier A.-M."/>
            <person name="Vandamme P."/>
        </authorList>
    </citation>
    <scope>NUCLEOTIDE SEQUENCE [LARGE SCALE GENOMIC DNA]</scope>
    <source>
        <strain evidence="17 18">NML 130210</strain>
    </source>
</reference>
<evidence type="ECO:0000256" key="4">
    <source>
        <dbReference type="ARBA" id="ARBA00009463"/>
    </source>
</evidence>
<evidence type="ECO:0000259" key="16">
    <source>
        <dbReference type="Pfam" id="PF02737"/>
    </source>
</evidence>
<dbReference type="InterPro" id="IPR001753">
    <property type="entry name" value="Enoyl-CoA_hydra/iso"/>
</dbReference>
<keyword evidence="9" id="KW-0520">NAD</keyword>
<evidence type="ECO:0000256" key="1">
    <source>
        <dbReference type="ARBA" id="ARBA00002994"/>
    </source>
</evidence>
<dbReference type="InterPro" id="IPR036291">
    <property type="entry name" value="NAD(P)-bd_dom_sf"/>
</dbReference>
<dbReference type="Pfam" id="PF02737">
    <property type="entry name" value="3HCDH_N"/>
    <property type="match status" value="1"/>
</dbReference>
<accession>A0A0Q1AED5</accession>
<dbReference type="CDD" id="cd06558">
    <property type="entry name" value="crotonase-like"/>
    <property type="match status" value="1"/>
</dbReference>
<name>A0A0Q1AED5_9CORY</name>
<keyword evidence="8 17" id="KW-0560">Oxidoreductase</keyword>
<comment type="similarity">
    <text evidence="14">Belongs to the enoyl-CoA hydratase/isomerase family.</text>
</comment>
<dbReference type="EMBL" id="LKST01000001">
    <property type="protein sequence ID" value="KQB85030.1"/>
    <property type="molecule type" value="Genomic_DNA"/>
</dbReference>
<dbReference type="PANTHER" id="PTHR48075:SF7">
    <property type="entry name" value="3-HYDROXYACYL-COA DEHYDROGENASE-RELATED"/>
    <property type="match status" value="1"/>
</dbReference>
<dbReference type="GO" id="GO:0006635">
    <property type="term" value="P:fatty acid beta-oxidation"/>
    <property type="evidence" value="ECO:0007669"/>
    <property type="project" value="UniProtKB-UniPathway"/>
</dbReference>
<comment type="pathway">
    <text evidence="2">Lipid metabolism; fatty acid beta-oxidation.</text>
</comment>
<protein>
    <recommendedName>
        <fullName evidence="5">enoyl-CoA hydratase</fullName>
        <ecNumber evidence="5">4.2.1.17</ecNumber>
    </recommendedName>
</protein>
<dbReference type="PROSITE" id="PS00166">
    <property type="entry name" value="ENOYL_COA_HYDRATASE"/>
    <property type="match status" value="1"/>
</dbReference>
<dbReference type="AlphaFoldDB" id="A0A0Q1AED5"/>
<dbReference type="UniPathway" id="UPA00659"/>
<evidence type="ECO:0000313" key="17">
    <source>
        <dbReference type="EMBL" id="KQB85030.1"/>
    </source>
</evidence>
<keyword evidence="7" id="KW-0442">Lipid degradation</keyword>
<sequence>MSATNTIRTAAVFGAGSMGAGIAAHLANAGVKVHLLDIPAEGEDRDARAKKGIELQLKRHGFMRPEYADNVIPGNVEDHLDRLAEAEWIVEAVFEDLKVKQDTFRRIDAHRTPGTPVSSNTSTIPLAELLGGLDESFRKDFAITHFFNPPRVMRLVELVAGPDTRPEVTQALTQVLERQLGKVIVDCRDTPGFIANRIGNFWMAAGAHIAFEQGIAPEQADTAFGRAFGIPRTGIFGLFDYVGLQLVPAIWGSLLSALPEQDAYHRFDITQRPEFTTLLDKGFTGRTAQSGFYRGREEVFDFAAGDYRPREKYAVPGDARELLTADTPEGRYAKDVLLTTLTYCCETAPEICDAVDAIDSAMALGYGWKKGPFALADSLGVEWLASLYEGEAPELLTAAVQAGGFYADGKVLGSDGIPQAPREREGVVKVADLVVDAEVIAQNDAATVFKRADGIAVYTFTTPMNACSVAALDIMREVAQRTDIRALVIASDNPTAFCAGADLPTIARLAATGEAEAAYEVVRAGAVSLQALRDAAFPVVGAVRGVALGGGLELLLHTDASVIHAETRVGFPERSVGLFPGWGGTVRVLERLVEMGVEKPHEKAFAMLLNTKPIPAVNLPLLRAADRVVLSPDHVIADAFALAEELAEGYQPPAPGKLPLYPGELSFEEGSETDKAIGAALAREYAGEGEIDAHELGLRESHEASAVLVQPKNAERAMHMAKTRKPLNN</sequence>
<comment type="catalytic activity">
    <reaction evidence="13">
        <text>a (3S)-3-hydroxyacyl-CoA + NAD(+) = a 3-oxoacyl-CoA + NADH + H(+)</text>
        <dbReference type="Rhea" id="RHEA:22432"/>
        <dbReference type="ChEBI" id="CHEBI:15378"/>
        <dbReference type="ChEBI" id="CHEBI:57318"/>
        <dbReference type="ChEBI" id="CHEBI:57540"/>
        <dbReference type="ChEBI" id="CHEBI:57945"/>
        <dbReference type="ChEBI" id="CHEBI:90726"/>
        <dbReference type="EC" id="1.1.1.35"/>
    </reaction>
</comment>
<dbReference type="Gene3D" id="3.40.50.720">
    <property type="entry name" value="NAD(P)-binding Rossmann-like Domain"/>
    <property type="match status" value="1"/>
</dbReference>
<comment type="catalytic activity">
    <reaction evidence="11">
        <text>a (3S)-3-hydroxyacyl-CoA = a (2E)-enoyl-CoA + H2O</text>
        <dbReference type="Rhea" id="RHEA:16105"/>
        <dbReference type="ChEBI" id="CHEBI:15377"/>
        <dbReference type="ChEBI" id="CHEBI:57318"/>
        <dbReference type="ChEBI" id="CHEBI:58856"/>
        <dbReference type="EC" id="4.2.1.17"/>
    </reaction>
</comment>
<dbReference type="STRING" id="1544416.Cocul_00165"/>
<comment type="function">
    <text evidence="1">Could possibly oxidize fatty acids using specific components.</text>
</comment>
<evidence type="ECO:0000256" key="10">
    <source>
        <dbReference type="ARBA" id="ARBA00023098"/>
    </source>
</evidence>
<evidence type="ECO:0000256" key="11">
    <source>
        <dbReference type="ARBA" id="ARBA00023709"/>
    </source>
</evidence>
<dbReference type="PANTHER" id="PTHR48075">
    <property type="entry name" value="3-HYDROXYACYL-COA DEHYDROGENASE FAMILY PROTEIN"/>
    <property type="match status" value="1"/>
</dbReference>
<evidence type="ECO:0000256" key="2">
    <source>
        <dbReference type="ARBA" id="ARBA00005005"/>
    </source>
</evidence>
<keyword evidence="18" id="KW-1185">Reference proteome</keyword>
<dbReference type="Proteomes" id="UP000050517">
    <property type="component" value="Unassembled WGS sequence"/>
</dbReference>
<evidence type="ECO:0000313" key="18">
    <source>
        <dbReference type="Proteomes" id="UP000050517"/>
    </source>
</evidence>
<dbReference type="GO" id="GO:0070403">
    <property type="term" value="F:NAD+ binding"/>
    <property type="evidence" value="ECO:0007669"/>
    <property type="project" value="InterPro"/>
</dbReference>
<dbReference type="EC" id="4.2.1.17" evidence="5"/>
<dbReference type="Gene3D" id="3.90.226.10">
    <property type="entry name" value="2-enoyl-CoA Hydratase, Chain A, domain 1"/>
    <property type="match status" value="1"/>
</dbReference>
<keyword evidence="6" id="KW-0276">Fatty acid metabolism</keyword>
<evidence type="ECO:0000256" key="12">
    <source>
        <dbReference type="ARBA" id="ARBA00023717"/>
    </source>
</evidence>
<evidence type="ECO:0000256" key="7">
    <source>
        <dbReference type="ARBA" id="ARBA00022963"/>
    </source>
</evidence>
<evidence type="ECO:0000259" key="15">
    <source>
        <dbReference type="Pfam" id="PF00725"/>
    </source>
</evidence>
<evidence type="ECO:0000256" key="8">
    <source>
        <dbReference type="ARBA" id="ARBA00023002"/>
    </source>
</evidence>
<keyword evidence="10" id="KW-0443">Lipid metabolism</keyword>
<feature type="domain" description="3-hydroxyacyl-CoA dehydrogenase C-terminal" evidence="15">
    <location>
        <begin position="192"/>
        <end position="294"/>
    </location>
</feature>
<proteinExistence type="inferred from homology"/>
<dbReference type="RefSeq" id="WP_055121412.1">
    <property type="nucleotide sequence ID" value="NZ_LKST01000001.1"/>
</dbReference>
<evidence type="ECO:0000256" key="6">
    <source>
        <dbReference type="ARBA" id="ARBA00022832"/>
    </source>
</evidence>
<evidence type="ECO:0000256" key="9">
    <source>
        <dbReference type="ARBA" id="ARBA00023027"/>
    </source>
</evidence>